<dbReference type="OrthoDB" id="9780777at2"/>
<name>A0A6I1Q7G2_PARAM</name>
<dbReference type="InterPro" id="IPR051338">
    <property type="entry name" value="NodU/CmcH_Carbamoyltrnsfr"/>
</dbReference>
<dbReference type="InterPro" id="IPR003696">
    <property type="entry name" value="Carbtransf_dom"/>
</dbReference>
<feature type="domain" description="Carbamoyltransferase" evidence="2">
    <location>
        <begin position="103"/>
        <end position="312"/>
    </location>
</feature>
<dbReference type="EC" id="2.1.3.7" evidence="4"/>
<protein>
    <submittedName>
        <fullName evidence="4">Hydroxymethyl cephem carbamoyltransferase</fullName>
        <ecNumber evidence="4">2.1.3.7</ecNumber>
    </submittedName>
</protein>
<proteinExistence type="inferred from homology"/>
<dbReference type="Pfam" id="PF16861">
    <property type="entry name" value="Carbam_trans_C"/>
    <property type="match status" value="1"/>
</dbReference>
<reference evidence="4 5" key="1">
    <citation type="submission" date="2020-08" db="EMBL/GenBank/DDBJ databases">
        <title>Genomic Encyclopedia of Type Strains, Phase IV (KMG-V): Genome sequencing to study the core and pangenomes of soil and plant-associated prokaryotes.</title>
        <authorList>
            <person name="Whitman W."/>
        </authorList>
    </citation>
    <scope>NUCLEOTIDE SEQUENCE [LARGE SCALE GENOMIC DNA]</scope>
    <source>
        <strain evidence="4 5">JPY158</strain>
    </source>
</reference>
<dbReference type="GO" id="GO:0047155">
    <property type="term" value="F:3-hydroxymethylcephem carbamoyltransferase activity"/>
    <property type="evidence" value="ECO:0007669"/>
    <property type="project" value="UniProtKB-EC"/>
</dbReference>
<dbReference type="Gene3D" id="3.30.420.40">
    <property type="match status" value="1"/>
</dbReference>
<evidence type="ECO:0000313" key="4">
    <source>
        <dbReference type="EMBL" id="MBB5429768.1"/>
    </source>
</evidence>
<dbReference type="Pfam" id="PF02543">
    <property type="entry name" value="Carbam_trans_N"/>
    <property type="match status" value="1"/>
</dbReference>
<evidence type="ECO:0000259" key="2">
    <source>
        <dbReference type="Pfam" id="PF02543"/>
    </source>
</evidence>
<organism evidence="4 5">
    <name type="scientific">Paraburkholderia atlantica</name>
    <dbReference type="NCBI Taxonomy" id="2654982"/>
    <lineage>
        <taxon>Bacteria</taxon>
        <taxon>Pseudomonadati</taxon>
        <taxon>Pseudomonadota</taxon>
        <taxon>Betaproteobacteria</taxon>
        <taxon>Burkholderiales</taxon>
        <taxon>Burkholderiaceae</taxon>
        <taxon>Paraburkholderia</taxon>
    </lineage>
</organism>
<keyword evidence="4" id="KW-0808">Transferase</keyword>
<dbReference type="AlphaFoldDB" id="A0A6I1Q7G2"/>
<comment type="similarity">
    <text evidence="1">Belongs to the NodU/CmcH family.</text>
</comment>
<gene>
    <name evidence="4" type="ORF">HDG40_007966</name>
</gene>
<sequence>MKIFAMKPGHDGAIALVDAASGKLEWSFEPEKDSFRRYEVFNPSQFVFAAEQLGAMPDVFAVSGWSKGAIAANAPIGAGYYGHGSGAVQHHRTTMFGANVNYFSSSHERSHIWCGYGLSPFEQGKPCYVLAWEGALGDFYLVDEKLDVHHVGRVMITPGGKYAFLYALADPTFTLPKGKLRNEDPGKLMALCAYGKSGEMAPDEREITDFLLERDSILATLSKDDLRESKYYNIGLQHPDFTRLAKRYSDEIFNRFYLYAKAHLTKGYPLLISGGCGLNCDWNTMWRNSRLFEDVFVPPCTNDTGSAIGTAIDAMREFTGRAKLEWSVYSDRAFIDDQPDMSDVDTYSLDLGHVADYLAQDNIVAWTQGRCEIGPRALGNRSILAAPFARSTCDRLNRIKKREGFRPVAPICLEEEVSRHFDWTGPSPHMLYFQKVRNPELAAITHVDGTARVQTVNTQQNPRMHALLTQFSARTGSGVLCNTSLNFNGTGFINRTSDLYRYCKTTGVDGFVYDDRFCVIRKEAPTRRPEGLSCDGRLPLRPRGLCQSGEVVTSTAKERKK</sequence>
<evidence type="ECO:0000259" key="3">
    <source>
        <dbReference type="Pfam" id="PF16861"/>
    </source>
</evidence>
<feature type="domain" description="Carbamoyltransferase C-terminal" evidence="3">
    <location>
        <begin position="355"/>
        <end position="516"/>
    </location>
</feature>
<accession>A0A6I1Q7G2</accession>
<evidence type="ECO:0000313" key="5">
    <source>
        <dbReference type="Proteomes" id="UP000592780"/>
    </source>
</evidence>
<dbReference type="Proteomes" id="UP000592780">
    <property type="component" value="Unassembled WGS sequence"/>
</dbReference>
<dbReference type="Gene3D" id="3.90.870.20">
    <property type="entry name" value="Carbamoyltransferase, C-terminal domain"/>
    <property type="match status" value="1"/>
</dbReference>
<keyword evidence="5" id="KW-1185">Reference proteome</keyword>
<evidence type="ECO:0000256" key="1">
    <source>
        <dbReference type="ARBA" id="ARBA00006129"/>
    </source>
</evidence>
<dbReference type="EMBL" id="JACHDD010000051">
    <property type="protein sequence ID" value="MBB5429768.1"/>
    <property type="molecule type" value="Genomic_DNA"/>
</dbReference>
<comment type="caution">
    <text evidence="4">The sequence shown here is derived from an EMBL/GenBank/DDBJ whole genome shotgun (WGS) entry which is preliminary data.</text>
</comment>
<dbReference type="PANTHER" id="PTHR34847:SF1">
    <property type="entry name" value="NODULATION PROTEIN U"/>
    <property type="match status" value="1"/>
</dbReference>
<dbReference type="InterPro" id="IPR038152">
    <property type="entry name" value="Carbam_trans_C_sf"/>
</dbReference>
<dbReference type="InterPro" id="IPR031730">
    <property type="entry name" value="Carbam_trans_C"/>
</dbReference>
<dbReference type="PANTHER" id="PTHR34847">
    <property type="entry name" value="NODULATION PROTEIN U"/>
    <property type="match status" value="1"/>
</dbReference>